<reference evidence="15" key="1">
    <citation type="submission" date="2016-10" db="EMBL/GenBank/DDBJ databases">
        <authorList>
            <person name="Varghese N."/>
            <person name="Submissions S."/>
        </authorList>
    </citation>
    <scope>NUCLEOTIDE SEQUENCE [LARGE SCALE GENOMIC DNA]</scope>
    <source>
        <strain evidence="15">DSM 24536</strain>
    </source>
</reference>
<name>A0A1G9MU79_9SPHI</name>
<evidence type="ECO:0000256" key="12">
    <source>
        <dbReference type="SAM" id="Phobius"/>
    </source>
</evidence>
<keyword evidence="6" id="KW-0479">Metal-binding</keyword>
<dbReference type="OrthoDB" id="4759734at2"/>
<dbReference type="STRING" id="990371.SAMN05421813_102117"/>
<evidence type="ECO:0000256" key="5">
    <source>
        <dbReference type="ARBA" id="ARBA00022692"/>
    </source>
</evidence>
<keyword evidence="10 14" id="KW-0503">Monooxygenase</keyword>
<dbReference type="PANTHER" id="PTHR38674">
    <property type="entry name" value="ALKANE 1-MONOOXYGENASE 1"/>
    <property type="match status" value="1"/>
</dbReference>
<evidence type="ECO:0000256" key="10">
    <source>
        <dbReference type="ARBA" id="ARBA00023033"/>
    </source>
</evidence>
<feature type="transmembrane region" description="Helical" evidence="12">
    <location>
        <begin position="132"/>
        <end position="151"/>
    </location>
</feature>
<sequence length="344" mass="39525">MDIEITAKKRSFRNWKYFLNLFPVLLVIYGNMTGGWFTLLNFIFSFAVLGIAEIILPEDRTNDDVVEDELPEILMFLSVLAQLLSILSLIYGIYSGTIREYWIIAAAISTGTSSGTLAIVVAHELIHRKDKLWNFAGRFLLFSVFNPYFYIHHLRIHHKYVGTDSDPVTARFGESYYHYLVRSITGQIKQSFQLEKQRCLAKGKSAFGLNNYMLSCLMGYFAVLIFAGMLAGWEVSFALLAQAIFANLLLEYTNYIEHYGLSRNDNERVNERHSWQSDKLISRFFLIDLSRHSDHHFHAAKPFNKLVSYPDSPVLPGGYASMLLPALIPPLWFRLVNLRIKGQK</sequence>
<evidence type="ECO:0000313" key="14">
    <source>
        <dbReference type="EMBL" id="SDL77818.1"/>
    </source>
</evidence>
<feature type="transmembrane region" description="Helical" evidence="12">
    <location>
        <begin position="72"/>
        <end position="94"/>
    </location>
</feature>
<keyword evidence="4" id="KW-0997">Cell inner membrane</keyword>
<dbReference type="InterPro" id="IPR005804">
    <property type="entry name" value="FA_desaturase_dom"/>
</dbReference>
<evidence type="ECO:0000256" key="3">
    <source>
        <dbReference type="ARBA" id="ARBA00022475"/>
    </source>
</evidence>
<proteinExistence type="inferred from homology"/>
<evidence type="ECO:0000256" key="7">
    <source>
        <dbReference type="ARBA" id="ARBA00022989"/>
    </source>
</evidence>
<dbReference type="PANTHER" id="PTHR38674:SF1">
    <property type="entry name" value="ALKANE 1-MONOOXYGENASE 1"/>
    <property type="match status" value="1"/>
</dbReference>
<keyword evidence="11 12" id="KW-0472">Membrane</keyword>
<evidence type="ECO:0000313" key="15">
    <source>
        <dbReference type="Proteomes" id="UP000199226"/>
    </source>
</evidence>
<keyword evidence="7 12" id="KW-1133">Transmembrane helix</keyword>
<evidence type="ECO:0000256" key="9">
    <source>
        <dbReference type="ARBA" id="ARBA00023004"/>
    </source>
</evidence>
<evidence type="ECO:0000256" key="2">
    <source>
        <dbReference type="ARBA" id="ARBA00010823"/>
    </source>
</evidence>
<comment type="similarity">
    <text evidence="2">Belongs to the fatty acid desaturase type 1 family. AlkB subfamily.</text>
</comment>
<feature type="transmembrane region" description="Helical" evidence="12">
    <location>
        <begin position="21"/>
        <end position="52"/>
    </location>
</feature>
<accession>A0A1G9MU79</accession>
<evidence type="ECO:0000256" key="1">
    <source>
        <dbReference type="ARBA" id="ARBA00004429"/>
    </source>
</evidence>
<evidence type="ECO:0000256" key="6">
    <source>
        <dbReference type="ARBA" id="ARBA00022723"/>
    </source>
</evidence>
<dbReference type="GO" id="GO:0046872">
    <property type="term" value="F:metal ion binding"/>
    <property type="evidence" value="ECO:0007669"/>
    <property type="project" value="UniProtKB-KW"/>
</dbReference>
<evidence type="ECO:0000256" key="4">
    <source>
        <dbReference type="ARBA" id="ARBA00022519"/>
    </source>
</evidence>
<feature type="transmembrane region" description="Helical" evidence="12">
    <location>
        <begin position="318"/>
        <end position="336"/>
    </location>
</feature>
<feature type="transmembrane region" description="Helical" evidence="12">
    <location>
        <begin position="101"/>
        <end position="126"/>
    </location>
</feature>
<dbReference type="GO" id="GO:0006629">
    <property type="term" value="P:lipid metabolic process"/>
    <property type="evidence" value="ECO:0007669"/>
    <property type="project" value="InterPro"/>
</dbReference>
<dbReference type="Pfam" id="PF00487">
    <property type="entry name" value="FA_desaturase"/>
    <property type="match status" value="1"/>
</dbReference>
<evidence type="ECO:0000259" key="13">
    <source>
        <dbReference type="Pfam" id="PF00487"/>
    </source>
</evidence>
<feature type="transmembrane region" description="Helical" evidence="12">
    <location>
        <begin position="212"/>
        <end position="233"/>
    </location>
</feature>
<keyword evidence="9" id="KW-0408">Iron</keyword>
<gene>
    <name evidence="14" type="ORF">SAMN05421813_102117</name>
</gene>
<dbReference type="Proteomes" id="UP000199226">
    <property type="component" value="Unassembled WGS sequence"/>
</dbReference>
<dbReference type="InterPro" id="IPR033885">
    <property type="entry name" value="AlkB/XylM"/>
</dbReference>
<feature type="domain" description="Fatty acid desaturase" evidence="13">
    <location>
        <begin position="103"/>
        <end position="308"/>
    </location>
</feature>
<dbReference type="RefSeq" id="WP_090698816.1">
    <property type="nucleotide sequence ID" value="NZ_FNHH01000002.1"/>
</dbReference>
<protein>
    <submittedName>
        <fullName evidence="14">Alkane 1-monooxygenase</fullName>
    </submittedName>
</protein>
<keyword evidence="8" id="KW-0560">Oxidoreductase</keyword>
<dbReference type="GO" id="GO:0005886">
    <property type="term" value="C:plasma membrane"/>
    <property type="evidence" value="ECO:0007669"/>
    <property type="project" value="UniProtKB-SubCell"/>
</dbReference>
<dbReference type="GO" id="GO:0004497">
    <property type="term" value="F:monooxygenase activity"/>
    <property type="evidence" value="ECO:0007669"/>
    <property type="project" value="UniProtKB-KW"/>
</dbReference>
<dbReference type="CDD" id="cd03512">
    <property type="entry name" value="Alkane-hydroxylase"/>
    <property type="match status" value="1"/>
</dbReference>
<comment type="subcellular location">
    <subcellularLocation>
        <location evidence="1">Cell inner membrane</location>
        <topology evidence="1">Multi-pass membrane protein</topology>
    </subcellularLocation>
</comment>
<dbReference type="AlphaFoldDB" id="A0A1G9MU79"/>
<dbReference type="EMBL" id="FNHH01000002">
    <property type="protein sequence ID" value="SDL77818.1"/>
    <property type="molecule type" value="Genomic_DNA"/>
</dbReference>
<keyword evidence="15" id="KW-1185">Reference proteome</keyword>
<keyword evidence="3" id="KW-1003">Cell membrane</keyword>
<keyword evidence="5 12" id="KW-0812">Transmembrane</keyword>
<organism evidence="14 15">
    <name type="scientific">Daejeonella rubra</name>
    <dbReference type="NCBI Taxonomy" id="990371"/>
    <lineage>
        <taxon>Bacteria</taxon>
        <taxon>Pseudomonadati</taxon>
        <taxon>Bacteroidota</taxon>
        <taxon>Sphingobacteriia</taxon>
        <taxon>Sphingobacteriales</taxon>
        <taxon>Sphingobacteriaceae</taxon>
        <taxon>Daejeonella</taxon>
    </lineage>
</organism>
<evidence type="ECO:0000256" key="8">
    <source>
        <dbReference type="ARBA" id="ARBA00023002"/>
    </source>
</evidence>
<evidence type="ECO:0000256" key="11">
    <source>
        <dbReference type="ARBA" id="ARBA00023136"/>
    </source>
</evidence>